<accession>A0AA35PEW8</accession>
<protein>
    <submittedName>
        <fullName evidence="2">Uncharacterized protein</fullName>
    </submittedName>
</protein>
<organism evidence="2 3">
    <name type="scientific">Podarcis lilfordi</name>
    <name type="common">Lilford's wall lizard</name>
    <dbReference type="NCBI Taxonomy" id="74358"/>
    <lineage>
        <taxon>Eukaryota</taxon>
        <taxon>Metazoa</taxon>
        <taxon>Chordata</taxon>
        <taxon>Craniata</taxon>
        <taxon>Vertebrata</taxon>
        <taxon>Euteleostomi</taxon>
        <taxon>Lepidosauria</taxon>
        <taxon>Squamata</taxon>
        <taxon>Bifurcata</taxon>
        <taxon>Unidentata</taxon>
        <taxon>Episquamata</taxon>
        <taxon>Laterata</taxon>
        <taxon>Lacertibaenia</taxon>
        <taxon>Lacertidae</taxon>
        <taxon>Podarcis</taxon>
    </lineage>
</organism>
<name>A0AA35PEW8_9SAUR</name>
<dbReference type="Proteomes" id="UP001178461">
    <property type="component" value="Chromosome 8"/>
</dbReference>
<dbReference type="EMBL" id="OX395133">
    <property type="protein sequence ID" value="CAI5783355.1"/>
    <property type="molecule type" value="Genomic_DNA"/>
</dbReference>
<feature type="region of interest" description="Disordered" evidence="1">
    <location>
        <begin position="1"/>
        <end position="34"/>
    </location>
</feature>
<feature type="compositionally biased region" description="Polar residues" evidence="1">
    <location>
        <begin position="1"/>
        <end position="26"/>
    </location>
</feature>
<proteinExistence type="predicted"/>
<evidence type="ECO:0000313" key="3">
    <source>
        <dbReference type="Proteomes" id="UP001178461"/>
    </source>
</evidence>
<sequence>METAQSLSSLPCSFHGASSQHNSQQPWEGGQKEKHGKCSKATYLIAFLSRLFLRGAQGGTDGSLPPRLIPTATLSNCLSWREFGPWFALRGLSPPDSDYTPIIRASPPAGTHQNSVLAPLRKTYFWWGNKRSGFTYPPNIFTFLKSPRKCFFFLLSLKMQNKEQCSTTRVEARIGTGN</sequence>
<evidence type="ECO:0000256" key="1">
    <source>
        <dbReference type="SAM" id="MobiDB-lite"/>
    </source>
</evidence>
<dbReference type="AlphaFoldDB" id="A0AA35PEW8"/>
<reference evidence="2" key="1">
    <citation type="submission" date="2022-12" db="EMBL/GenBank/DDBJ databases">
        <authorList>
            <person name="Alioto T."/>
            <person name="Alioto T."/>
            <person name="Gomez Garrido J."/>
        </authorList>
    </citation>
    <scope>NUCLEOTIDE SEQUENCE</scope>
</reference>
<keyword evidence="3" id="KW-1185">Reference proteome</keyword>
<evidence type="ECO:0000313" key="2">
    <source>
        <dbReference type="EMBL" id="CAI5783355.1"/>
    </source>
</evidence>
<gene>
    <name evidence="2" type="ORF">PODLI_1B040464</name>
</gene>